<proteinExistence type="predicted"/>
<evidence type="ECO:0000256" key="1">
    <source>
        <dbReference type="SAM" id="MobiDB-lite"/>
    </source>
</evidence>
<dbReference type="AlphaFoldDB" id="A0A9N8JX21"/>
<evidence type="ECO:0000313" key="3">
    <source>
        <dbReference type="Proteomes" id="UP000716446"/>
    </source>
</evidence>
<keyword evidence="3" id="KW-1185">Reference proteome</keyword>
<comment type="caution">
    <text evidence="2">The sequence shown here is derived from an EMBL/GenBank/DDBJ whole genome shotgun (WGS) entry which is preliminary data.</text>
</comment>
<evidence type="ECO:0000313" key="2">
    <source>
        <dbReference type="EMBL" id="CAD0095787.1"/>
    </source>
</evidence>
<dbReference type="Proteomes" id="UP000716446">
    <property type="component" value="Unassembled WGS sequence"/>
</dbReference>
<reference evidence="2" key="1">
    <citation type="submission" date="2020-06" db="EMBL/GenBank/DDBJ databases">
        <authorList>
            <person name="Onetto C."/>
        </authorList>
    </citation>
    <scope>NUCLEOTIDE SEQUENCE</scope>
</reference>
<accession>A0A9N8JX21</accession>
<protein>
    <submittedName>
        <fullName evidence="2">Uncharacterized protein</fullName>
    </submittedName>
</protein>
<sequence length="162" mass="18609">MKTVSDRIDEYIEEAVGGVDDRTHRIFKDVVLNAGLWILQSIQSHDLLLASLCTEITTNERNSRAATKSLEAALDSYGLKDVNLTPKAVEHCQVLDKQELERQKALEEMIERLERENKGKMEAMTKEKSRSDYGDDITKNGESRKRKRDIETEDHMDIDILM</sequence>
<name>A0A9N8JX21_9PEZI</name>
<feature type="region of interest" description="Disordered" evidence="1">
    <location>
        <begin position="117"/>
        <end position="162"/>
    </location>
</feature>
<gene>
    <name evidence="2" type="ORF">AWRI4619_LOCUS9011</name>
</gene>
<organism evidence="2 3">
    <name type="scientific">Aureobasidium vineae</name>
    <dbReference type="NCBI Taxonomy" id="2773715"/>
    <lineage>
        <taxon>Eukaryota</taxon>
        <taxon>Fungi</taxon>
        <taxon>Dikarya</taxon>
        <taxon>Ascomycota</taxon>
        <taxon>Pezizomycotina</taxon>
        <taxon>Dothideomycetes</taxon>
        <taxon>Dothideomycetidae</taxon>
        <taxon>Dothideales</taxon>
        <taxon>Saccotheciaceae</taxon>
        <taxon>Aureobasidium</taxon>
    </lineage>
</organism>
<dbReference type="EMBL" id="CAIJEN010000016">
    <property type="protein sequence ID" value="CAD0095787.1"/>
    <property type="molecule type" value="Genomic_DNA"/>
</dbReference>